<dbReference type="EMBL" id="BMMT01000001">
    <property type="protein sequence ID" value="GGI68957.1"/>
    <property type="molecule type" value="Genomic_DNA"/>
</dbReference>
<feature type="domain" description="IrrE N-terminal-like" evidence="2">
    <location>
        <begin position="103"/>
        <end position="217"/>
    </location>
</feature>
<evidence type="ECO:0000313" key="3">
    <source>
        <dbReference type="EMBL" id="GGI68957.1"/>
    </source>
</evidence>
<dbReference type="Pfam" id="PF06114">
    <property type="entry name" value="Peptidase_M78"/>
    <property type="match status" value="1"/>
</dbReference>
<dbReference type="InterPro" id="IPR052345">
    <property type="entry name" value="Rad_response_metalloprotease"/>
</dbReference>
<name>A0A917JKB6_9PSEU</name>
<dbReference type="InterPro" id="IPR010359">
    <property type="entry name" value="IrrE_HExxH"/>
</dbReference>
<dbReference type="AlphaFoldDB" id="A0A917JKB6"/>
<evidence type="ECO:0000313" key="4">
    <source>
        <dbReference type="Proteomes" id="UP000597989"/>
    </source>
</evidence>
<dbReference type="Proteomes" id="UP000597989">
    <property type="component" value="Unassembled WGS sequence"/>
</dbReference>
<organism evidence="3 4">
    <name type="scientific">Saccharopolyspora thermophila</name>
    <dbReference type="NCBI Taxonomy" id="89367"/>
    <lineage>
        <taxon>Bacteria</taxon>
        <taxon>Bacillati</taxon>
        <taxon>Actinomycetota</taxon>
        <taxon>Actinomycetes</taxon>
        <taxon>Pseudonocardiales</taxon>
        <taxon>Pseudonocardiaceae</taxon>
        <taxon>Saccharopolyspora</taxon>
    </lineage>
</organism>
<dbReference type="PANTHER" id="PTHR43236:SF1">
    <property type="entry name" value="BLL7220 PROTEIN"/>
    <property type="match status" value="1"/>
</dbReference>
<evidence type="ECO:0000259" key="2">
    <source>
        <dbReference type="Pfam" id="PF06114"/>
    </source>
</evidence>
<sequence>MGALSAALDYPVGFFSLPEPVEVAVGAVSFRAPGKMVAAERAAALGWATLAMEFNRLLENRFELAAPQVPNLERTEPELAAEMVRALWHIEVKPISNMVHLVEAHGARVFALAPEDAGVGSFSLWHDGRPFIFLNTRTPGVQGRFDVAHELGHLVLHSGSAELPSSDAEEEADAFARAFLMPRTSVFAHMSRGALTAHILEGKGLWRVSAMVLATRLRELGLLTSEQHRVACIQLSACGNHTAADQVREDSQLLTKILRSLRSQGILPTDIAAELRIPLDELGKMMFGLTITTAPGTGAGGGRERSRLAGPPKLGLVTPHS</sequence>
<evidence type="ECO:0000256" key="1">
    <source>
        <dbReference type="SAM" id="MobiDB-lite"/>
    </source>
</evidence>
<comment type="caution">
    <text evidence="3">The sequence shown here is derived from an EMBL/GenBank/DDBJ whole genome shotgun (WGS) entry which is preliminary data.</text>
</comment>
<proteinExistence type="predicted"/>
<dbReference type="PANTHER" id="PTHR43236">
    <property type="entry name" value="ANTITOXIN HIGA1"/>
    <property type="match status" value="1"/>
</dbReference>
<feature type="region of interest" description="Disordered" evidence="1">
    <location>
        <begin position="294"/>
        <end position="321"/>
    </location>
</feature>
<protein>
    <submittedName>
        <fullName evidence="3">Transcriptional regulator</fullName>
    </submittedName>
</protein>
<reference evidence="3 4" key="1">
    <citation type="journal article" date="2014" name="Int. J. Syst. Evol. Microbiol.">
        <title>Complete genome sequence of Corynebacterium casei LMG S-19264T (=DSM 44701T), isolated from a smear-ripened cheese.</title>
        <authorList>
            <consortium name="US DOE Joint Genome Institute (JGI-PGF)"/>
            <person name="Walter F."/>
            <person name="Albersmeier A."/>
            <person name="Kalinowski J."/>
            <person name="Ruckert C."/>
        </authorList>
    </citation>
    <scope>NUCLEOTIDE SEQUENCE [LARGE SCALE GENOMIC DNA]</scope>
    <source>
        <strain evidence="3 4">CGMCC 4.7206</strain>
    </source>
</reference>
<dbReference type="Gene3D" id="1.10.10.2910">
    <property type="match status" value="1"/>
</dbReference>
<gene>
    <name evidence="3" type="ORF">GCM10011581_02470</name>
</gene>
<accession>A0A917JKB6</accession>